<proteinExistence type="predicted"/>
<keyword evidence="2" id="KW-1185">Reference proteome</keyword>
<accession>A0ACB8SA09</accession>
<evidence type="ECO:0000313" key="2">
    <source>
        <dbReference type="Proteomes" id="UP000814033"/>
    </source>
</evidence>
<dbReference type="Proteomes" id="UP000814033">
    <property type="component" value="Unassembled WGS sequence"/>
</dbReference>
<reference evidence="1" key="1">
    <citation type="submission" date="2021-02" db="EMBL/GenBank/DDBJ databases">
        <authorList>
            <consortium name="DOE Joint Genome Institute"/>
            <person name="Ahrendt S."/>
            <person name="Looney B.P."/>
            <person name="Miyauchi S."/>
            <person name="Morin E."/>
            <person name="Drula E."/>
            <person name="Courty P.E."/>
            <person name="Chicoki N."/>
            <person name="Fauchery L."/>
            <person name="Kohler A."/>
            <person name="Kuo A."/>
            <person name="Labutti K."/>
            <person name="Pangilinan J."/>
            <person name="Lipzen A."/>
            <person name="Riley R."/>
            <person name="Andreopoulos W."/>
            <person name="He G."/>
            <person name="Johnson J."/>
            <person name="Barry K.W."/>
            <person name="Grigoriev I.V."/>
            <person name="Nagy L."/>
            <person name="Hibbett D."/>
            <person name="Henrissat B."/>
            <person name="Matheny P.B."/>
            <person name="Labbe J."/>
            <person name="Martin F."/>
        </authorList>
    </citation>
    <scope>NUCLEOTIDE SEQUENCE</scope>
    <source>
        <strain evidence="1">FP105234-sp</strain>
    </source>
</reference>
<sequence length="659" mass="73015">MAGYKYDESGSMALFFVLTVLVIVLVPVTLSFIFSSSSKESRTASCQCGECAEKRTRLRKARGAVSISRKGLLLAAGWALVGIIAYKVSGVVVETQIYDPFEILGLKSGVTEKEIKSHFKKLSKIYHPDKVKLTANDTAESVAAKFVDITKAYKSLTDETIRKNFEDYGHPDGRQEISMGIALPRWIVEAQNNIWVLGIYALIFGVSLPALVGNWWFGNMRKTKDGVFAQTAASFFKSITENSDLEEVVGALGKATEWEQVAHKVTEKELGRLEESIEVKLGEQWRHLRVLVKGATGARDSKWNALVLLYAHLLRLPLTDASLKKAQSNVLLQTPHLLNALLTISMARNWYHPTVAVMRLHAYLFQAIVPGDAVSKFRQLPGIEEADVKALPEDVTDIEDFVHHLEKKGDGRVADIKKAADRWGRLELVDVGFKVIGERIITPSAIVFLVVKLRLSPPSLEPQMNGKALESEVTVGDAIANAKKDEEFLNSGNDAEDLQSPSSSLGVGHAPHWPVNRKAGWWMVLADVKSNRIVVPPVKITDVPFSHAERSRNYRSYKLKFQSPPNVGLFTWRLFLVSDTYVGEEVVQDIALHNEDVSKLSVEEQGAEDEISDPEEDSLAGQMAAMQGRPVKKRRDESDEESSSEEESEAANDSSSDSD</sequence>
<evidence type="ECO:0000313" key="1">
    <source>
        <dbReference type="EMBL" id="KAI0052643.1"/>
    </source>
</evidence>
<reference evidence="1" key="2">
    <citation type="journal article" date="2022" name="New Phytol.">
        <title>Evolutionary transition to the ectomycorrhizal habit in the genomes of a hyperdiverse lineage of mushroom-forming fungi.</title>
        <authorList>
            <person name="Looney B."/>
            <person name="Miyauchi S."/>
            <person name="Morin E."/>
            <person name="Drula E."/>
            <person name="Courty P.E."/>
            <person name="Kohler A."/>
            <person name="Kuo A."/>
            <person name="LaButti K."/>
            <person name="Pangilinan J."/>
            <person name="Lipzen A."/>
            <person name="Riley R."/>
            <person name="Andreopoulos W."/>
            <person name="He G."/>
            <person name="Johnson J."/>
            <person name="Nolan M."/>
            <person name="Tritt A."/>
            <person name="Barry K.W."/>
            <person name="Grigoriev I.V."/>
            <person name="Nagy L.G."/>
            <person name="Hibbett D."/>
            <person name="Henrissat B."/>
            <person name="Matheny P.B."/>
            <person name="Labbe J."/>
            <person name="Martin F.M."/>
        </authorList>
    </citation>
    <scope>NUCLEOTIDE SEQUENCE</scope>
    <source>
        <strain evidence="1">FP105234-sp</strain>
    </source>
</reference>
<organism evidence="1 2">
    <name type="scientific">Auriscalpium vulgare</name>
    <dbReference type="NCBI Taxonomy" id="40419"/>
    <lineage>
        <taxon>Eukaryota</taxon>
        <taxon>Fungi</taxon>
        <taxon>Dikarya</taxon>
        <taxon>Basidiomycota</taxon>
        <taxon>Agaricomycotina</taxon>
        <taxon>Agaricomycetes</taxon>
        <taxon>Russulales</taxon>
        <taxon>Auriscalpiaceae</taxon>
        <taxon>Auriscalpium</taxon>
    </lineage>
</organism>
<comment type="caution">
    <text evidence="1">The sequence shown here is derived from an EMBL/GenBank/DDBJ whole genome shotgun (WGS) entry which is preliminary data.</text>
</comment>
<dbReference type="EMBL" id="MU275844">
    <property type="protein sequence ID" value="KAI0052643.1"/>
    <property type="molecule type" value="Genomic_DNA"/>
</dbReference>
<name>A0ACB8SA09_9AGAM</name>
<protein>
    <submittedName>
        <fullName evidence="1">DnaJ-domain-containing protein</fullName>
    </submittedName>
</protein>
<gene>
    <name evidence="1" type="ORF">FA95DRAFT_1664112</name>
</gene>